<comment type="subcellular location">
    <subcellularLocation>
        <location evidence="11">Cell membrane</location>
        <topology evidence="11">Multi-pass membrane protein</topology>
    </subcellularLocation>
    <subcellularLocation>
        <location evidence="1">Membrane</location>
        <topology evidence="1">Multi-pass membrane protein</topology>
    </subcellularLocation>
</comment>
<comment type="function">
    <text evidence="11">Transport of potassium into the cell. Likely operates as a K(+):H(+) symporter.</text>
</comment>
<dbReference type="PANTHER" id="PTHR30540">
    <property type="entry name" value="OSMOTIC STRESS POTASSIUM TRANSPORTER"/>
    <property type="match status" value="1"/>
</dbReference>
<accession>A0A0R1KPF2</accession>
<feature type="transmembrane region" description="Helical" evidence="11">
    <location>
        <begin position="436"/>
        <end position="457"/>
    </location>
</feature>
<evidence type="ECO:0000256" key="11">
    <source>
        <dbReference type="HAMAP-Rule" id="MF_01522"/>
    </source>
</evidence>
<feature type="transmembrane region" description="Helical" evidence="11">
    <location>
        <begin position="412"/>
        <end position="430"/>
    </location>
</feature>
<dbReference type="Pfam" id="PF02705">
    <property type="entry name" value="K_trans"/>
    <property type="match status" value="1"/>
</dbReference>
<feature type="transmembrane region" description="Helical" evidence="11">
    <location>
        <begin position="59"/>
        <end position="85"/>
    </location>
</feature>
<dbReference type="PATRIC" id="fig|1423788.3.peg.363"/>
<evidence type="ECO:0000256" key="10">
    <source>
        <dbReference type="ARBA" id="ARBA00023136"/>
    </source>
</evidence>
<dbReference type="InterPro" id="IPR053951">
    <property type="entry name" value="K_trans_N"/>
</dbReference>
<evidence type="ECO:0000256" key="9">
    <source>
        <dbReference type="ARBA" id="ARBA00023065"/>
    </source>
</evidence>
<protein>
    <recommendedName>
        <fullName evidence="11">Probable potassium transport system protein Kup</fullName>
    </recommendedName>
</protein>
<feature type="transmembrane region" description="Helical" evidence="11">
    <location>
        <begin position="306"/>
        <end position="334"/>
    </location>
</feature>
<reference evidence="14 15" key="1">
    <citation type="journal article" date="2015" name="Genome Announc.">
        <title>Expanding the biotechnology potential of lactobacilli through comparative genomics of 213 strains and associated genera.</title>
        <authorList>
            <person name="Sun Z."/>
            <person name="Harris H.M."/>
            <person name="McCann A."/>
            <person name="Guo C."/>
            <person name="Argimon S."/>
            <person name="Zhang W."/>
            <person name="Yang X."/>
            <person name="Jeffery I.B."/>
            <person name="Cooney J.C."/>
            <person name="Kagawa T.F."/>
            <person name="Liu W."/>
            <person name="Song Y."/>
            <person name="Salvetti E."/>
            <person name="Wrobel A."/>
            <person name="Rasinkangas P."/>
            <person name="Parkhill J."/>
            <person name="Rea M.C."/>
            <person name="O'Sullivan O."/>
            <person name="Ritari J."/>
            <person name="Douillard F.P."/>
            <person name="Paul Ross R."/>
            <person name="Yang R."/>
            <person name="Briner A.E."/>
            <person name="Felis G.E."/>
            <person name="de Vos W.M."/>
            <person name="Barrangou R."/>
            <person name="Klaenhammer T.R."/>
            <person name="Caufield P.W."/>
            <person name="Cui Y."/>
            <person name="Zhang H."/>
            <person name="O'Toole P.W."/>
        </authorList>
    </citation>
    <scope>NUCLEOTIDE SEQUENCE [LARGE SCALE GENOMIC DNA]</scope>
    <source>
        <strain evidence="14 15">DSM 19674</strain>
    </source>
</reference>
<keyword evidence="15" id="KW-1185">Reference proteome</keyword>
<keyword evidence="9 11" id="KW-0406">Ion transport</keyword>
<comment type="similarity">
    <text evidence="11">Belongs to the HAK/KUP transporter (TC 2.A.72) family.</text>
</comment>
<comment type="catalytic activity">
    <reaction evidence="11">
        <text>K(+)(in) + H(+)(in) = K(+)(out) + H(+)(out)</text>
        <dbReference type="Rhea" id="RHEA:28490"/>
        <dbReference type="ChEBI" id="CHEBI:15378"/>
        <dbReference type="ChEBI" id="CHEBI:29103"/>
    </reaction>
</comment>
<keyword evidence="4 11" id="KW-0633">Potassium transport</keyword>
<keyword evidence="8 11" id="KW-1133">Transmembrane helix</keyword>
<feature type="transmembrane region" description="Helical" evidence="11">
    <location>
        <begin position="387"/>
        <end position="405"/>
    </location>
</feature>
<feature type="transmembrane region" description="Helical" evidence="11">
    <location>
        <begin position="154"/>
        <end position="172"/>
    </location>
</feature>
<dbReference type="Pfam" id="PF22776">
    <property type="entry name" value="K_trans_C"/>
    <property type="match status" value="1"/>
</dbReference>
<dbReference type="PANTHER" id="PTHR30540:SF83">
    <property type="entry name" value="K+ POTASSIUM TRANSPORTER"/>
    <property type="match status" value="1"/>
</dbReference>
<evidence type="ECO:0000259" key="12">
    <source>
        <dbReference type="Pfam" id="PF02705"/>
    </source>
</evidence>
<feature type="transmembrane region" description="Helical" evidence="11">
    <location>
        <begin position="355"/>
        <end position="375"/>
    </location>
</feature>
<dbReference type="GO" id="GO:0005886">
    <property type="term" value="C:plasma membrane"/>
    <property type="evidence" value="ECO:0007669"/>
    <property type="project" value="UniProtKB-SubCell"/>
</dbReference>
<evidence type="ECO:0000256" key="8">
    <source>
        <dbReference type="ARBA" id="ARBA00022989"/>
    </source>
</evidence>
<evidence type="ECO:0000256" key="6">
    <source>
        <dbReference type="ARBA" id="ARBA00022847"/>
    </source>
</evidence>
<evidence type="ECO:0000313" key="15">
    <source>
        <dbReference type="Proteomes" id="UP000051515"/>
    </source>
</evidence>
<keyword evidence="7 11" id="KW-0630">Potassium</keyword>
<dbReference type="InterPro" id="IPR023051">
    <property type="entry name" value="Kup"/>
</dbReference>
<dbReference type="GO" id="GO:0015079">
    <property type="term" value="F:potassium ion transmembrane transporter activity"/>
    <property type="evidence" value="ECO:0007669"/>
    <property type="project" value="UniProtKB-UniRule"/>
</dbReference>
<gene>
    <name evidence="11" type="primary">kup</name>
    <name evidence="14" type="ORF">FC78_GL000352</name>
</gene>
<dbReference type="InterPro" id="IPR003855">
    <property type="entry name" value="K+_transporter"/>
</dbReference>
<evidence type="ECO:0000256" key="7">
    <source>
        <dbReference type="ARBA" id="ARBA00022958"/>
    </source>
</evidence>
<feature type="domain" description="K+ potassium transporter C-terminal" evidence="13">
    <location>
        <begin position="498"/>
        <end position="654"/>
    </location>
</feature>
<evidence type="ECO:0000256" key="5">
    <source>
        <dbReference type="ARBA" id="ARBA00022692"/>
    </source>
</evidence>
<keyword evidence="5 11" id="KW-0812">Transmembrane</keyword>
<name>A0A0R1KPF2_9LACO</name>
<feature type="transmembrane region" description="Helical" evidence="11">
    <location>
        <begin position="256"/>
        <end position="278"/>
    </location>
</feature>
<dbReference type="HAMAP" id="MF_01522">
    <property type="entry name" value="Kup"/>
    <property type="match status" value="1"/>
</dbReference>
<evidence type="ECO:0000256" key="3">
    <source>
        <dbReference type="ARBA" id="ARBA00022475"/>
    </source>
</evidence>
<feature type="transmembrane region" description="Helical" evidence="11">
    <location>
        <begin position="106"/>
        <end position="134"/>
    </location>
</feature>
<keyword evidence="3 11" id="KW-1003">Cell membrane</keyword>
<dbReference type="Proteomes" id="UP000051515">
    <property type="component" value="Unassembled WGS sequence"/>
</dbReference>
<dbReference type="EMBL" id="AZDY01000041">
    <property type="protein sequence ID" value="KRK82050.1"/>
    <property type="molecule type" value="Genomic_DNA"/>
</dbReference>
<feature type="transmembrane region" description="Helical" evidence="11">
    <location>
        <begin position="20"/>
        <end position="39"/>
    </location>
</feature>
<proteinExistence type="inferred from homology"/>
<evidence type="ECO:0000313" key="14">
    <source>
        <dbReference type="EMBL" id="KRK82050.1"/>
    </source>
</evidence>
<dbReference type="OrthoDB" id="9805577at2"/>
<dbReference type="InterPro" id="IPR053952">
    <property type="entry name" value="K_trans_C"/>
</dbReference>
<sequence>MEKTQLNSLKNNPHSKMSIAGFLIALGIVYGDIGTSPLYVMHSLMVGNGGLAKMSTNFILGSVSLIFWTLTLVTTIKYVLIALRADNNGEGGIFALYTLVRKRAKWLIIPAMIGGATFLADGMMTPAVTVTAAIEGLKGIKINNAVLISTQNQVIIVTLIILSTLFFIQRFGTQMIGRAFGPIMLVWFSFLGLVGILNISSDWTIIRALNPYYAIELLRSPVNIRGIFILGSIFLATTGAEALYSDMGHVGRPNIYTSWPFVKVCLLLSYLGQAAWIISVRDNHTLQQMGSAMNPFYQSIPADFRLFGIFLSAMAAIIASQALISGSYTLVSEATKLRMFPRLKTYYPTNFKGQLYIPTVNSIIWVVCLFIVFYFKTSENMSNAYGLEITITMLMTTILLHQWLLMKRVNRLFTTVIISFFFVIESIFFVTNSSKFIHGAYITMFIAALLIAVMFIWRYGERLKDDNTYRSHFASLLAFKHQLNDLRKDPSYPLYTTNLVYLTKVHDGYRIKKNILYSILDKRPKRAQVYWFVTVNVTDEPYTAAYSVETFDTDYMISVQLYLGFRVDQKVNVYLRQVVNDMMSNGEIKAQPQKYTTIPDRDVGDFSFVIIKEVLSPDTKISNVKKSIIHLRLLLQKFISPANWFGLSYSDVIEERVPLVLGKVSLNRLRLVRKDRSALKDIKIDEEIDDDDDDE</sequence>
<dbReference type="STRING" id="1423788.FC78_GL000352"/>
<organism evidence="14 15">
    <name type="scientific">Companilactobacillus bobalius DSM 19674</name>
    <dbReference type="NCBI Taxonomy" id="1423788"/>
    <lineage>
        <taxon>Bacteria</taxon>
        <taxon>Bacillati</taxon>
        <taxon>Bacillota</taxon>
        <taxon>Bacilli</taxon>
        <taxon>Lactobacillales</taxon>
        <taxon>Lactobacillaceae</taxon>
        <taxon>Companilactobacillus</taxon>
        <taxon>Companilactobacillus bobalius</taxon>
    </lineage>
</organism>
<keyword evidence="6 11" id="KW-0769">Symport</keyword>
<evidence type="ECO:0000259" key="13">
    <source>
        <dbReference type="Pfam" id="PF22776"/>
    </source>
</evidence>
<feature type="domain" description="K+ potassium transporter integral membrane" evidence="12">
    <location>
        <begin position="23"/>
        <end position="471"/>
    </location>
</feature>
<keyword evidence="2 11" id="KW-0813">Transport</keyword>
<evidence type="ECO:0000256" key="2">
    <source>
        <dbReference type="ARBA" id="ARBA00022448"/>
    </source>
</evidence>
<keyword evidence="10 11" id="KW-0472">Membrane</keyword>
<comment type="caution">
    <text evidence="14">The sequence shown here is derived from an EMBL/GenBank/DDBJ whole genome shotgun (WGS) entry which is preliminary data.</text>
</comment>
<dbReference type="RefSeq" id="WP_056954493.1">
    <property type="nucleotide sequence ID" value="NZ_AZDY01000041.1"/>
</dbReference>
<dbReference type="GO" id="GO:0015293">
    <property type="term" value="F:symporter activity"/>
    <property type="evidence" value="ECO:0007669"/>
    <property type="project" value="UniProtKB-UniRule"/>
</dbReference>
<evidence type="ECO:0000256" key="1">
    <source>
        <dbReference type="ARBA" id="ARBA00004141"/>
    </source>
</evidence>
<feature type="transmembrane region" description="Helical" evidence="11">
    <location>
        <begin position="226"/>
        <end position="244"/>
    </location>
</feature>
<feature type="transmembrane region" description="Helical" evidence="11">
    <location>
        <begin position="184"/>
        <end position="206"/>
    </location>
</feature>
<dbReference type="AlphaFoldDB" id="A0A0R1KPF2"/>
<evidence type="ECO:0000256" key="4">
    <source>
        <dbReference type="ARBA" id="ARBA00022538"/>
    </source>
</evidence>